<keyword evidence="2" id="KW-1185">Reference proteome</keyword>
<sequence length="78" mass="9065">MHGTPCTCLHAVSARYKYVAGRREWGKELRRTKKARLKIVICRNVDNVWIKTNSFLTRDIFILSINNLICAVEIESRS</sequence>
<dbReference type="EnsemblMetazoa" id="G10754.6">
    <property type="protein sequence ID" value="G10754.6:cds"/>
    <property type="gene ID" value="G10754"/>
</dbReference>
<protein>
    <submittedName>
        <fullName evidence="1">Uncharacterized protein</fullName>
    </submittedName>
</protein>
<reference evidence="1" key="1">
    <citation type="submission" date="2022-08" db="UniProtKB">
        <authorList>
            <consortium name="EnsemblMetazoa"/>
        </authorList>
    </citation>
    <scope>IDENTIFICATION</scope>
    <source>
        <strain evidence="1">05x7-T-G4-1.051#20</strain>
    </source>
</reference>
<evidence type="ECO:0000313" key="1">
    <source>
        <dbReference type="EnsemblMetazoa" id="G10754.6:cds"/>
    </source>
</evidence>
<dbReference type="Proteomes" id="UP000005408">
    <property type="component" value="Unassembled WGS sequence"/>
</dbReference>
<name>A0A8W8HS72_MAGGI</name>
<evidence type="ECO:0000313" key="2">
    <source>
        <dbReference type="Proteomes" id="UP000005408"/>
    </source>
</evidence>
<organism evidence="1 2">
    <name type="scientific">Magallana gigas</name>
    <name type="common">Pacific oyster</name>
    <name type="synonym">Crassostrea gigas</name>
    <dbReference type="NCBI Taxonomy" id="29159"/>
    <lineage>
        <taxon>Eukaryota</taxon>
        <taxon>Metazoa</taxon>
        <taxon>Spiralia</taxon>
        <taxon>Lophotrochozoa</taxon>
        <taxon>Mollusca</taxon>
        <taxon>Bivalvia</taxon>
        <taxon>Autobranchia</taxon>
        <taxon>Pteriomorphia</taxon>
        <taxon>Ostreida</taxon>
        <taxon>Ostreoidea</taxon>
        <taxon>Ostreidae</taxon>
        <taxon>Magallana</taxon>
    </lineage>
</organism>
<proteinExistence type="predicted"/>
<dbReference type="AlphaFoldDB" id="A0A8W8HS72"/>
<accession>A0A8W8HS72</accession>